<protein>
    <recommendedName>
        <fullName evidence="4">Chitinase</fullName>
    </recommendedName>
</protein>
<keyword evidence="3" id="KW-1185">Reference proteome</keyword>
<evidence type="ECO:0000313" key="2">
    <source>
        <dbReference type="EMBL" id="KAK5047802.1"/>
    </source>
</evidence>
<organism evidence="2 3">
    <name type="scientific">Exophiala bonariae</name>
    <dbReference type="NCBI Taxonomy" id="1690606"/>
    <lineage>
        <taxon>Eukaryota</taxon>
        <taxon>Fungi</taxon>
        <taxon>Dikarya</taxon>
        <taxon>Ascomycota</taxon>
        <taxon>Pezizomycotina</taxon>
        <taxon>Eurotiomycetes</taxon>
        <taxon>Chaetothyriomycetidae</taxon>
        <taxon>Chaetothyriales</taxon>
        <taxon>Herpotrichiellaceae</taxon>
        <taxon>Exophiala</taxon>
    </lineage>
</organism>
<reference evidence="2 3" key="1">
    <citation type="submission" date="2023-08" db="EMBL/GenBank/DDBJ databases">
        <title>Black Yeasts Isolated from many extreme environments.</title>
        <authorList>
            <person name="Coleine C."/>
            <person name="Stajich J.E."/>
            <person name="Selbmann L."/>
        </authorList>
    </citation>
    <scope>NUCLEOTIDE SEQUENCE [LARGE SCALE GENOMIC DNA]</scope>
    <source>
        <strain evidence="2 3">CCFEE 5792</strain>
    </source>
</reference>
<dbReference type="GeneID" id="89974639"/>
<dbReference type="AlphaFoldDB" id="A0AAV9N1L2"/>
<feature type="region of interest" description="Disordered" evidence="1">
    <location>
        <begin position="119"/>
        <end position="215"/>
    </location>
</feature>
<gene>
    <name evidence="2" type="ORF">LTR84_006467</name>
</gene>
<evidence type="ECO:0000256" key="1">
    <source>
        <dbReference type="SAM" id="MobiDB-lite"/>
    </source>
</evidence>
<feature type="compositionally biased region" description="Basic and acidic residues" evidence="1">
    <location>
        <begin position="242"/>
        <end position="264"/>
    </location>
</feature>
<proteinExistence type="predicted"/>
<accession>A0AAV9N1L2</accession>
<dbReference type="Proteomes" id="UP001358417">
    <property type="component" value="Unassembled WGS sequence"/>
</dbReference>
<evidence type="ECO:0000313" key="3">
    <source>
        <dbReference type="Proteomes" id="UP001358417"/>
    </source>
</evidence>
<sequence>MSWMDSWSRPGKHAAVPPPLYLTQGDQVAYCRTCGRVINSRKTHRQDQTNPVRYCSDRCRHRKPGAFERKIEKTIVDLLNAAPESGLHKTHAASKLVKGDRRIIVTCDEIEEIVFGSRHDPTKTFGRKKNRASRALGQENGEWKSVDMVDSDNSMSDHAEQSSAGSGLQGVARIRPPQIESDVNGGVGGEKGWAEHHIETPEELAKRQEGQRRAEEREMIRRAARRLIVFGHNTEADPNGASKDESEAHGRSKKKNLNDKSAIKADSERKCEALMNGAVVEPSFAKGNWAIRWRERV</sequence>
<name>A0AAV9N1L2_9EURO</name>
<dbReference type="EMBL" id="JAVRRD010000024">
    <property type="protein sequence ID" value="KAK5047802.1"/>
    <property type="molecule type" value="Genomic_DNA"/>
</dbReference>
<comment type="caution">
    <text evidence="2">The sequence shown here is derived from an EMBL/GenBank/DDBJ whole genome shotgun (WGS) entry which is preliminary data.</text>
</comment>
<dbReference type="RefSeq" id="XP_064703329.1">
    <property type="nucleotide sequence ID" value="XM_064850028.1"/>
</dbReference>
<evidence type="ECO:0008006" key="4">
    <source>
        <dbReference type="Google" id="ProtNLM"/>
    </source>
</evidence>
<feature type="region of interest" description="Disordered" evidence="1">
    <location>
        <begin position="231"/>
        <end position="264"/>
    </location>
</feature>
<feature type="compositionally biased region" description="Basic and acidic residues" evidence="1">
    <location>
        <begin position="192"/>
        <end position="215"/>
    </location>
</feature>